<reference evidence="2" key="1">
    <citation type="submission" date="2022-06" db="EMBL/GenBank/DDBJ databases">
        <title>Genomic Encyclopedia of Archaeal and Bacterial Type Strains, Phase II (KMG-II): from individual species to whole genera.</title>
        <authorList>
            <person name="Goeker M."/>
        </authorList>
    </citation>
    <scope>NUCLEOTIDE SEQUENCE</scope>
    <source>
        <strain evidence="2">DSM 43935</strain>
    </source>
</reference>
<keyword evidence="3" id="KW-1185">Reference proteome</keyword>
<feature type="chain" id="PRO_5042011162" description="Secreted protein" evidence="1">
    <location>
        <begin position="27"/>
        <end position="165"/>
    </location>
</feature>
<dbReference type="Proteomes" id="UP001206128">
    <property type="component" value="Unassembled WGS sequence"/>
</dbReference>
<protein>
    <recommendedName>
        <fullName evidence="4">Secreted protein</fullName>
    </recommendedName>
</protein>
<organism evidence="2 3">
    <name type="scientific">Goodfellowiella coeruleoviolacea</name>
    <dbReference type="NCBI Taxonomy" id="334858"/>
    <lineage>
        <taxon>Bacteria</taxon>
        <taxon>Bacillati</taxon>
        <taxon>Actinomycetota</taxon>
        <taxon>Actinomycetes</taxon>
        <taxon>Pseudonocardiales</taxon>
        <taxon>Pseudonocardiaceae</taxon>
        <taxon>Goodfellowiella</taxon>
    </lineage>
</organism>
<dbReference type="RefSeq" id="WP_253769004.1">
    <property type="nucleotide sequence ID" value="NZ_JAMTCK010000003.1"/>
</dbReference>
<gene>
    <name evidence="2" type="ORF">LX83_001697</name>
</gene>
<dbReference type="AlphaFoldDB" id="A0AAE3KFD2"/>
<evidence type="ECO:0000313" key="2">
    <source>
        <dbReference type="EMBL" id="MCP2164857.1"/>
    </source>
</evidence>
<evidence type="ECO:0000256" key="1">
    <source>
        <dbReference type="SAM" id="SignalP"/>
    </source>
</evidence>
<evidence type="ECO:0008006" key="4">
    <source>
        <dbReference type="Google" id="ProtNLM"/>
    </source>
</evidence>
<evidence type="ECO:0000313" key="3">
    <source>
        <dbReference type="Proteomes" id="UP001206128"/>
    </source>
</evidence>
<sequence>MATRRLIAAIFGVLTLFSVAASPASASDRVTPDDDHWTTIVDSTGQRFSYGETRQDIGALENHFDWTAEFNARLESRHYSTPYNGTHRIVFNRGGGCFPNETFAVSLWYEAPIDQQWGETQRVSCANGGTVRWDNVEHDAYYFVISSSYFGLTPNRTTSGTTYYP</sequence>
<name>A0AAE3KFD2_9PSEU</name>
<proteinExistence type="predicted"/>
<feature type="signal peptide" evidence="1">
    <location>
        <begin position="1"/>
        <end position="26"/>
    </location>
</feature>
<accession>A0AAE3KFD2</accession>
<comment type="caution">
    <text evidence="2">The sequence shown here is derived from an EMBL/GenBank/DDBJ whole genome shotgun (WGS) entry which is preliminary data.</text>
</comment>
<dbReference type="EMBL" id="JAMTCK010000003">
    <property type="protein sequence ID" value="MCP2164857.1"/>
    <property type="molecule type" value="Genomic_DNA"/>
</dbReference>
<keyword evidence="1" id="KW-0732">Signal</keyword>